<sequence length="273" mass="29341">MSVRLLQLSDPHFGTERPEVVAGLLRCVRAIRPDLVVLSGDITQRATRAQFAAATDFVAALAPLPVRVVPGNHDIPLFALATRLLWPYRRFAAAFGVTEPAPWERDGVAVLFMDSTSRWRHRHGVLAPTRARARLAAAAAARLRVVVLHHPATCRREADEENIVRPGAELVSALAAGGADLVLGGHIHDPHVELAARRYPGLVRSPVLAVAGTCVSHRTRADAPNSFNLVTLSSGAVAAIVVERWDHRAPDGFAPVLAHRFIGDGSGGWSRVA</sequence>
<evidence type="ECO:0000313" key="7">
    <source>
        <dbReference type="Proteomes" id="UP000536534"/>
    </source>
</evidence>
<dbReference type="PANTHER" id="PTHR42988:SF2">
    <property type="entry name" value="CYCLIC NUCLEOTIDE PHOSPHODIESTERASE CBUA0032-RELATED"/>
    <property type="match status" value="1"/>
</dbReference>
<dbReference type="Proteomes" id="UP000536534">
    <property type="component" value="Unassembled WGS sequence"/>
</dbReference>
<proteinExistence type="inferred from homology"/>
<evidence type="ECO:0000256" key="3">
    <source>
        <dbReference type="ARBA" id="ARBA00023004"/>
    </source>
</evidence>
<feature type="domain" description="Calcineurin-like phosphoesterase" evidence="5">
    <location>
        <begin position="4"/>
        <end position="190"/>
    </location>
</feature>
<dbReference type="SUPFAM" id="SSF56300">
    <property type="entry name" value="Metallo-dependent phosphatases"/>
    <property type="match status" value="1"/>
</dbReference>
<dbReference type="InterPro" id="IPR004843">
    <property type="entry name" value="Calcineurin-like_PHP"/>
</dbReference>
<gene>
    <name evidence="6" type="ORF">GX576_13435</name>
</gene>
<accession>A0A7X7LY86</accession>
<evidence type="ECO:0000256" key="4">
    <source>
        <dbReference type="ARBA" id="ARBA00025742"/>
    </source>
</evidence>
<name>A0A7X7LY86_9RHOO</name>
<dbReference type="InterPro" id="IPR050884">
    <property type="entry name" value="CNP_phosphodiesterase-III"/>
</dbReference>
<keyword evidence="3" id="KW-0408">Iron</keyword>
<dbReference type="AlphaFoldDB" id="A0A7X7LY86"/>
<comment type="caution">
    <text evidence="6">The sequence shown here is derived from an EMBL/GenBank/DDBJ whole genome shotgun (WGS) entry which is preliminary data.</text>
</comment>
<dbReference type="InterPro" id="IPR029052">
    <property type="entry name" value="Metallo-depent_PP-like"/>
</dbReference>
<reference evidence="6 7" key="1">
    <citation type="journal article" date="2020" name="Biotechnol. Biofuels">
        <title>New insights from the biogas microbiome by comprehensive genome-resolved metagenomics of nearly 1600 species originating from multiple anaerobic digesters.</title>
        <authorList>
            <person name="Campanaro S."/>
            <person name="Treu L."/>
            <person name="Rodriguez-R L.M."/>
            <person name="Kovalovszki A."/>
            <person name="Ziels R.M."/>
            <person name="Maus I."/>
            <person name="Zhu X."/>
            <person name="Kougias P.G."/>
            <person name="Basile A."/>
            <person name="Luo G."/>
            <person name="Schluter A."/>
            <person name="Konstantinidis K.T."/>
            <person name="Angelidaki I."/>
        </authorList>
    </citation>
    <scope>NUCLEOTIDE SEQUENCE [LARGE SCALE GENOMIC DNA]</scope>
    <source>
        <strain evidence="6">AS06rmzACSIP_256</strain>
    </source>
</reference>
<keyword evidence="1" id="KW-0479">Metal-binding</keyword>
<evidence type="ECO:0000256" key="2">
    <source>
        <dbReference type="ARBA" id="ARBA00022801"/>
    </source>
</evidence>
<evidence type="ECO:0000313" key="6">
    <source>
        <dbReference type="EMBL" id="NLF55374.1"/>
    </source>
</evidence>
<organism evidence="6 7">
    <name type="scientific">Thauera phenolivorans</name>
    <dbReference type="NCBI Taxonomy" id="1792543"/>
    <lineage>
        <taxon>Bacteria</taxon>
        <taxon>Pseudomonadati</taxon>
        <taxon>Pseudomonadota</taxon>
        <taxon>Betaproteobacteria</taxon>
        <taxon>Rhodocyclales</taxon>
        <taxon>Zoogloeaceae</taxon>
        <taxon>Thauera</taxon>
    </lineage>
</organism>
<keyword evidence="2" id="KW-0378">Hydrolase</keyword>
<dbReference type="Pfam" id="PF00149">
    <property type="entry name" value="Metallophos"/>
    <property type="match status" value="1"/>
</dbReference>
<dbReference type="Gene3D" id="3.60.21.10">
    <property type="match status" value="1"/>
</dbReference>
<protein>
    <submittedName>
        <fullName evidence="6">Metallophosphoesterase</fullName>
    </submittedName>
</protein>
<dbReference type="GO" id="GO:0046872">
    <property type="term" value="F:metal ion binding"/>
    <property type="evidence" value="ECO:0007669"/>
    <property type="project" value="UniProtKB-KW"/>
</dbReference>
<comment type="similarity">
    <text evidence="4">Belongs to the cyclic nucleotide phosphodiesterase class-III family.</text>
</comment>
<dbReference type="PANTHER" id="PTHR42988">
    <property type="entry name" value="PHOSPHOHYDROLASE"/>
    <property type="match status" value="1"/>
</dbReference>
<evidence type="ECO:0000256" key="1">
    <source>
        <dbReference type="ARBA" id="ARBA00022723"/>
    </source>
</evidence>
<dbReference type="EMBL" id="JAAYYV010000372">
    <property type="protein sequence ID" value="NLF55374.1"/>
    <property type="molecule type" value="Genomic_DNA"/>
</dbReference>
<evidence type="ECO:0000259" key="5">
    <source>
        <dbReference type="Pfam" id="PF00149"/>
    </source>
</evidence>
<dbReference type="GO" id="GO:0016787">
    <property type="term" value="F:hydrolase activity"/>
    <property type="evidence" value="ECO:0007669"/>
    <property type="project" value="UniProtKB-KW"/>
</dbReference>